<keyword evidence="4" id="KW-0325">Glycoprotein</keyword>
<evidence type="ECO:0000256" key="5">
    <source>
        <dbReference type="SAM" id="SignalP"/>
    </source>
</evidence>
<dbReference type="GO" id="GO:0016790">
    <property type="term" value="F:thiolester hydrolase activity"/>
    <property type="evidence" value="ECO:0007669"/>
    <property type="project" value="TreeGrafter"/>
</dbReference>
<name>A0A9Q0RDF5_ANAIG</name>
<protein>
    <submittedName>
        <fullName evidence="6">Lysosomal thioesterase ppt2</fullName>
    </submittedName>
</protein>
<evidence type="ECO:0000256" key="3">
    <source>
        <dbReference type="ARBA" id="ARBA00023157"/>
    </source>
</evidence>
<dbReference type="PRINTS" id="PR00414">
    <property type="entry name" value="PPTHIESTRASE"/>
</dbReference>
<dbReference type="InterPro" id="IPR002472">
    <property type="entry name" value="Palm_thioest"/>
</dbReference>
<feature type="signal peptide" evidence="5">
    <location>
        <begin position="1"/>
        <end position="17"/>
    </location>
</feature>
<evidence type="ECO:0000256" key="1">
    <source>
        <dbReference type="ARBA" id="ARBA00022729"/>
    </source>
</evidence>
<sequence>MITKFLIVLIFSSFVLADWPIVVMHGCRESAEKMAEFVGWIKAAKPDVYVLNMEIGDGLIDSLIGEMSKEVDEFNANIQADPVLSKSEKINVVGFSQGGLLCRGYIERYNSPPVANFITLATPHAGVFGIPVIDLQWLDELLKKSAYIPGVQEVFTFAQYWKDPLDYNTYLEKSIFLPDLNNEKETKNPKYRENLISLDSFTMLMATADIIVYPNESELFGFYDENLNVIPYNNTQAYKEDWLGIKTLQEEKKLYTYSVPCTHGTLRDGTCGEHAFKSYVLPHLQ</sequence>
<dbReference type="InterPro" id="IPR029058">
    <property type="entry name" value="AB_hydrolase_fold"/>
</dbReference>
<evidence type="ECO:0000256" key="4">
    <source>
        <dbReference type="ARBA" id="ARBA00023180"/>
    </source>
</evidence>
<dbReference type="SUPFAM" id="SSF53474">
    <property type="entry name" value="alpha/beta-Hydrolases"/>
    <property type="match status" value="1"/>
</dbReference>
<dbReference type="PANTHER" id="PTHR11247:SF67">
    <property type="entry name" value="PALMITOYL-PROTEIN THIOESTERASE 3"/>
    <property type="match status" value="1"/>
</dbReference>
<evidence type="ECO:0000313" key="7">
    <source>
        <dbReference type="Proteomes" id="UP001149090"/>
    </source>
</evidence>
<dbReference type="Gene3D" id="3.40.50.1820">
    <property type="entry name" value="alpha/beta hydrolase"/>
    <property type="match status" value="1"/>
</dbReference>
<accession>A0A9Q0RDF5</accession>
<keyword evidence="3" id="KW-1015">Disulfide bond</keyword>
<reference evidence="6" key="1">
    <citation type="submission" date="2022-10" db="EMBL/GenBank/DDBJ databases">
        <title>Novel sulphate-reducing endosymbionts in the free-living metamonad Anaeramoeba.</title>
        <authorList>
            <person name="Jerlstrom-Hultqvist J."/>
            <person name="Cepicka I."/>
            <person name="Gallot-Lavallee L."/>
            <person name="Salas-Leiva D."/>
            <person name="Curtis B.A."/>
            <person name="Zahonova K."/>
            <person name="Pipaliya S."/>
            <person name="Dacks J."/>
            <person name="Roger A.J."/>
        </authorList>
    </citation>
    <scope>NUCLEOTIDE SEQUENCE</scope>
    <source>
        <strain evidence="6">BMAN</strain>
    </source>
</reference>
<dbReference type="PANTHER" id="PTHR11247">
    <property type="entry name" value="PALMITOYL-PROTEIN THIOESTERASE/DOLICHYLDIPHOSPHATASE 1"/>
    <property type="match status" value="1"/>
</dbReference>
<evidence type="ECO:0000313" key="6">
    <source>
        <dbReference type="EMBL" id="KAJ5076059.1"/>
    </source>
</evidence>
<gene>
    <name evidence="6" type="ORF">M0811_06921</name>
</gene>
<keyword evidence="2" id="KW-0378">Hydrolase</keyword>
<dbReference type="Pfam" id="PF02089">
    <property type="entry name" value="Palm_thioest"/>
    <property type="match status" value="1"/>
</dbReference>
<dbReference type="GO" id="GO:0098599">
    <property type="term" value="F:palmitoyl hydrolase activity"/>
    <property type="evidence" value="ECO:0007669"/>
    <property type="project" value="InterPro"/>
</dbReference>
<comment type="caution">
    <text evidence="6">The sequence shown here is derived from an EMBL/GenBank/DDBJ whole genome shotgun (WGS) entry which is preliminary data.</text>
</comment>
<dbReference type="AlphaFoldDB" id="A0A9Q0RDF5"/>
<evidence type="ECO:0000256" key="2">
    <source>
        <dbReference type="ARBA" id="ARBA00022801"/>
    </source>
</evidence>
<keyword evidence="7" id="KW-1185">Reference proteome</keyword>
<feature type="chain" id="PRO_5040152618" evidence="5">
    <location>
        <begin position="18"/>
        <end position="285"/>
    </location>
</feature>
<dbReference type="EMBL" id="JAPDFW010000063">
    <property type="protein sequence ID" value="KAJ5076059.1"/>
    <property type="molecule type" value="Genomic_DNA"/>
</dbReference>
<keyword evidence="1 5" id="KW-0732">Signal</keyword>
<dbReference type="Proteomes" id="UP001149090">
    <property type="component" value="Unassembled WGS sequence"/>
</dbReference>
<dbReference type="OMA" id="QRCPPAV"/>
<organism evidence="6 7">
    <name type="scientific">Anaeramoeba ignava</name>
    <name type="common">Anaerobic marine amoeba</name>
    <dbReference type="NCBI Taxonomy" id="1746090"/>
    <lineage>
        <taxon>Eukaryota</taxon>
        <taxon>Metamonada</taxon>
        <taxon>Anaeramoebidae</taxon>
        <taxon>Anaeramoeba</taxon>
    </lineage>
</organism>
<dbReference type="OrthoDB" id="10263094at2759"/>
<proteinExistence type="predicted"/>
<dbReference type="GO" id="GO:0005764">
    <property type="term" value="C:lysosome"/>
    <property type="evidence" value="ECO:0007669"/>
    <property type="project" value="TreeGrafter"/>
</dbReference>